<keyword evidence="2" id="KW-0119">Carbohydrate metabolism</keyword>
<dbReference type="InterPro" id="IPR033801">
    <property type="entry name" value="CBM6-CBM35-CBM36-like_1"/>
</dbReference>
<evidence type="ECO:0000313" key="6">
    <source>
        <dbReference type="Proteomes" id="UP000198282"/>
    </source>
</evidence>
<dbReference type="InterPro" id="IPR008979">
    <property type="entry name" value="Galactose-bd-like_sf"/>
</dbReference>
<dbReference type="Pfam" id="PF22816">
    <property type="entry name" value="CatAgl_D2"/>
    <property type="match status" value="1"/>
</dbReference>
<dbReference type="RefSeq" id="WP_089206554.1">
    <property type="nucleotide sequence ID" value="NZ_FZOD01000006.1"/>
</dbReference>
<keyword evidence="1" id="KW-0326">Glycosidase</keyword>
<dbReference type="InterPro" id="IPR000421">
    <property type="entry name" value="FA58C"/>
</dbReference>
<feature type="non-terminal residue" evidence="5">
    <location>
        <position position="1"/>
    </location>
</feature>
<organism evidence="5 6">
    <name type="scientific">Streptosporangium subroseum</name>
    <dbReference type="NCBI Taxonomy" id="106412"/>
    <lineage>
        <taxon>Bacteria</taxon>
        <taxon>Bacillati</taxon>
        <taxon>Actinomycetota</taxon>
        <taxon>Actinomycetes</taxon>
        <taxon>Streptosporangiales</taxon>
        <taxon>Streptosporangiaceae</taxon>
        <taxon>Streptosporangium</taxon>
    </lineage>
</organism>
<dbReference type="InterPro" id="IPR012334">
    <property type="entry name" value="Pectin_lyas_fold"/>
</dbReference>
<keyword evidence="5" id="KW-0378">Hydrolase</keyword>
<dbReference type="OrthoDB" id="5476529at2"/>
<dbReference type="InterPro" id="IPR003961">
    <property type="entry name" value="FN3_dom"/>
</dbReference>
<dbReference type="Gene3D" id="2.60.120.260">
    <property type="entry name" value="Galactose-binding domain-like"/>
    <property type="match status" value="2"/>
</dbReference>
<evidence type="ECO:0000256" key="2">
    <source>
        <dbReference type="ARBA" id="ARBA00023326"/>
    </source>
</evidence>
<dbReference type="GO" id="GO:0008233">
    <property type="term" value="F:peptidase activity"/>
    <property type="evidence" value="ECO:0007669"/>
    <property type="project" value="UniProtKB-KW"/>
</dbReference>
<dbReference type="InterPro" id="IPR006626">
    <property type="entry name" value="PbH1"/>
</dbReference>
<protein>
    <submittedName>
        <fullName evidence="5">Serine protease, subtilase family</fullName>
    </submittedName>
</protein>
<dbReference type="GO" id="GO:0000272">
    <property type="term" value="P:polysaccharide catabolic process"/>
    <property type="evidence" value="ECO:0007669"/>
    <property type="project" value="UniProtKB-KW"/>
</dbReference>
<dbReference type="InterPro" id="IPR036116">
    <property type="entry name" value="FN3_sf"/>
</dbReference>
<dbReference type="SUPFAM" id="SSF49265">
    <property type="entry name" value="Fibronectin type III"/>
    <property type="match status" value="1"/>
</dbReference>
<dbReference type="Pfam" id="PF07705">
    <property type="entry name" value="CARDB"/>
    <property type="match status" value="2"/>
</dbReference>
<dbReference type="EMBL" id="FZOD01000006">
    <property type="protein sequence ID" value="SNS21755.1"/>
    <property type="molecule type" value="Genomic_DNA"/>
</dbReference>
<keyword evidence="5" id="KW-0645">Protease</keyword>
<dbReference type="Gene3D" id="2.60.40.10">
    <property type="entry name" value="Immunoglobulins"/>
    <property type="match status" value="4"/>
</dbReference>
<dbReference type="SUPFAM" id="SSF51126">
    <property type="entry name" value="Pectin lyase-like"/>
    <property type="match status" value="2"/>
</dbReference>
<dbReference type="SMART" id="SM00710">
    <property type="entry name" value="PbH1"/>
    <property type="match status" value="11"/>
</dbReference>
<dbReference type="Pfam" id="PF22815">
    <property type="entry name" value="CatAgl_D1"/>
    <property type="match status" value="1"/>
</dbReference>
<evidence type="ECO:0000313" key="5">
    <source>
        <dbReference type="EMBL" id="SNS21755.1"/>
    </source>
</evidence>
<evidence type="ECO:0000256" key="3">
    <source>
        <dbReference type="SAM" id="MobiDB-lite"/>
    </source>
</evidence>
<sequence length="1267" mass="131664">KTATVSGVSDVYGAGNLNDGNAGTYWESTNNAFPQWAQIDLGAATSIDQVVLKLPPATAWATRTQTLSVLTGTTSPPATTTVASAGYAFNPATGNTVTINFTATSARYVRINVTGNTGWPAAQISEFEVYGASGPVDTVAPSAPSNLAYTQPASGQIRLTWSASTDNVGVTGYDVYANGALRGSVGAGVLTYTDTQPGTATVAYYVRAKDAAGNVSGNSNTVTRTGTPGGDTQNPSAPSNLAYTQPASGQIRLAWGASTDNVGVTGYDVYANNALRGSVGAGVLTYTDTQPDSATVAYFVRAKDAAGNVSANSNTVTRTGTSVPGSNLALGKEMVESGHVHTFVAANANDNNTATYWEGNAGYPNTLTVKLGANASVSSVVVKLNPDSSWGTRTQNIQVLGREQNATGYTNLASAANYTFNPATGNTATITFDATVADVQLKFTSNTGSPAGQVAEFQVIGVPAPNPDLTVSALTWTPASPIETDAITLSATVRNIGTAASAADSINLYIGGTLAGTVAIPALAVNGTATVTHSIGTRGMGTYEVSARVDVDNTVFEQNEANNTFTAPSSLVVAQAPGPDLQVLSVASNPPNPAVGAAVTFTVAVNNRGITATGATSVTRVTVGGTTLNTNTPSIAAGATVNVVISGSWTATSGGATITATADATNVLAETNETNNTFSQAIVVGRGAAVPWVSYEAEAATYQGTLLTADPLRTFGHTNFATESSGRQSVRLNSTGQFVEFTSTSPSNSIVVRNSIPDAPGGGGIEATVSLYINGTFSRKLTLSSRHSWLYGNTDGPEALTNTPQADARRLFDESNALLSTTYPAGTKFKLQRDATDTASFYIIDTIDLEQVAPPASQPAGCTSITTYGAVPNDGLDDTAAIQRAVTDDQNGVISCVWIPAGQWRQEQKILTDDPLNRGQFNQVGISNVTIRGAGMWHSQLYTLTEPQDVVGGINHPHEGNFGFDIDSNTQISDIAIFGSGRIRGGDGNDEGGVGLNGRFGLNTKISNVWIEHANVGVWVGRDYDNIPALWGPGDGLEFSGMRIRNTYADGINFTNGTRNSRVFNSSFRTTGDDALAVWANQAVKDRVVDNTHDNHFVNNTIQLPWRANGIAIYGGYDNSIENNLIYDTMNYPAIMLATDHSPLPFSGTTLIANNGIYRGGGVFWNEDQEFGAITLFPSSSDITGVTIRDTDISDSTYDGIQFKNGGGNMPNVVIRNVKIDKSNNGAGILAMSGARGNATLTNVTITNSATGNIVTQPGSGFVITAS</sequence>
<feature type="domain" description="F5/8 type C" evidence="4">
    <location>
        <begin position="311"/>
        <end position="462"/>
    </location>
</feature>
<dbReference type="InterPro" id="IPR011635">
    <property type="entry name" value="CARDB"/>
</dbReference>
<dbReference type="InterPro" id="IPR055149">
    <property type="entry name" value="Agl_cat_D2"/>
</dbReference>
<feature type="region of interest" description="Disordered" evidence="3">
    <location>
        <begin position="215"/>
        <end position="237"/>
    </location>
</feature>
<proteinExistence type="predicted"/>
<dbReference type="SMART" id="SM00060">
    <property type="entry name" value="FN3"/>
    <property type="match status" value="2"/>
</dbReference>
<dbReference type="PROSITE" id="PS50022">
    <property type="entry name" value="FA58C_3"/>
    <property type="match status" value="2"/>
</dbReference>
<gene>
    <name evidence="5" type="ORF">SAMN05216276_10061</name>
</gene>
<keyword evidence="6" id="KW-1185">Reference proteome</keyword>
<dbReference type="GO" id="GO:0016798">
    <property type="term" value="F:hydrolase activity, acting on glycosyl bonds"/>
    <property type="evidence" value="ECO:0007669"/>
    <property type="project" value="UniProtKB-KW"/>
</dbReference>
<evidence type="ECO:0000256" key="1">
    <source>
        <dbReference type="ARBA" id="ARBA00023295"/>
    </source>
</evidence>
<feature type="domain" description="F5/8 type C" evidence="4">
    <location>
        <begin position="1"/>
        <end position="132"/>
    </location>
</feature>
<dbReference type="InterPro" id="IPR013783">
    <property type="entry name" value="Ig-like_fold"/>
</dbReference>
<name>A0A239CNM1_9ACTN</name>
<dbReference type="Pfam" id="PF22633">
    <property type="entry name" value="F5_F8_type_C_2"/>
    <property type="match status" value="2"/>
</dbReference>
<dbReference type="SMART" id="SM00231">
    <property type="entry name" value="FA58C"/>
    <property type="match status" value="1"/>
</dbReference>
<reference evidence="5 6" key="1">
    <citation type="submission" date="2017-06" db="EMBL/GenBank/DDBJ databases">
        <authorList>
            <person name="Kim H.J."/>
            <person name="Triplett B.A."/>
        </authorList>
    </citation>
    <scope>NUCLEOTIDE SEQUENCE [LARGE SCALE GENOMIC DNA]</scope>
    <source>
        <strain evidence="5 6">CGMCC 4.2132</strain>
    </source>
</reference>
<dbReference type="AlphaFoldDB" id="A0A239CNM1"/>
<dbReference type="SUPFAM" id="SSF49785">
    <property type="entry name" value="Galactose-binding domain-like"/>
    <property type="match status" value="2"/>
</dbReference>
<evidence type="ECO:0000259" key="4">
    <source>
        <dbReference type="PROSITE" id="PS50022"/>
    </source>
</evidence>
<dbReference type="CDD" id="cd14490">
    <property type="entry name" value="CBM6-CBM35-CBM36_like_1"/>
    <property type="match status" value="1"/>
</dbReference>
<dbReference type="GO" id="GO:0006508">
    <property type="term" value="P:proteolysis"/>
    <property type="evidence" value="ECO:0007669"/>
    <property type="project" value="UniProtKB-KW"/>
</dbReference>
<dbReference type="InterPro" id="IPR011050">
    <property type="entry name" value="Pectin_lyase_fold/virulence"/>
</dbReference>
<accession>A0A239CNM1</accession>
<keyword evidence="2" id="KW-0624">Polysaccharide degradation</keyword>
<dbReference type="Proteomes" id="UP000198282">
    <property type="component" value="Unassembled WGS sequence"/>
</dbReference>
<dbReference type="Gene3D" id="2.160.20.10">
    <property type="entry name" value="Single-stranded right-handed beta-helix, Pectin lyase-like"/>
    <property type="match status" value="1"/>
</dbReference>